<reference evidence="5" key="1">
    <citation type="submission" date="2022-07" db="EMBL/GenBank/DDBJ databases">
        <title>Characterization of the Novel Bacterium Alteromonas immobilis LMIT006 and Alteromonas gregis LMIT007.</title>
        <authorList>
            <person name="Lin X."/>
        </authorList>
    </citation>
    <scope>NUCLEOTIDE SEQUENCE</scope>
    <source>
        <strain evidence="5">LMIT007</strain>
    </source>
</reference>
<dbReference type="AlphaFoldDB" id="A0AA41X0R4"/>
<keyword evidence="6" id="KW-1185">Reference proteome</keyword>
<dbReference type="InterPro" id="IPR005802">
    <property type="entry name" value="ADC_synth_comp_1"/>
</dbReference>
<dbReference type="PRINTS" id="PR00095">
    <property type="entry name" value="ANTSNTHASEI"/>
</dbReference>
<protein>
    <recommendedName>
        <fullName evidence="1">aminodeoxychorismate synthase</fullName>
        <ecNumber evidence="1">2.6.1.85</ecNumber>
    </recommendedName>
</protein>
<dbReference type="GO" id="GO:0046820">
    <property type="term" value="F:4-amino-4-deoxychorismate synthase activity"/>
    <property type="evidence" value="ECO:0007669"/>
    <property type="project" value="UniProtKB-EC"/>
</dbReference>
<dbReference type="SUPFAM" id="SSF56322">
    <property type="entry name" value="ADC synthase"/>
    <property type="match status" value="1"/>
</dbReference>
<dbReference type="GO" id="GO:0009396">
    <property type="term" value="P:folic acid-containing compound biosynthetic process"/>
    <property type="evidence" value="ECO:0007669"/>
    <property type="project" value="InterPro"/>
</dbReference>
<evidence type="ECO:0000256" key="2">
    <source>
        <dbReference type="ARBA" id="ARBA00022679"/>
    </source>
</evidence>
<evidence type="ECO:0000256" key="1">
    <source>
        <dbReference type="ARBA" id="ARBA00013139"/>
    </source>
</evidence>
<dbReference type="Proteomes" id="UP001165413">
    <property type="component" value="Unassembled WGS sequence"/>
</dbReference>
<evidence type="ECO:0000259" key="3">
    <source>
        <dbReference type="Pfam" id="PF00425"/>
    </source>
</evidence>
<dbReference type="InterPro" id="IPR006805">
    <property type="entry name" value="Anth_synth_I_N"/>
</dbReference>
<feature type="domain" description="Chorismate-utilising enzyme C-terminal" evidence="3">
    <location>
        <begin position="214"/>
        <end position="467"/>
    </location>
</feature>
<dbReference type="GO" id="GO:0000162">
    <property type="term" value="P:L-tryptophan biosynthetic process"/>
    <property type="evidence" value="ECO:0007669"/>
    <property type="project" value="TreeGrafter"/>
</dbReference>
<dbReference type="PANTHER" id="PTHR11236">
    <property type="entry name" value="AMINOBENZOATE/ANTHRANILATE SYNTHASE"/>
    <property type="match status" value="1"/>
</dbReference>
<evidence type="ECO:0000313" key="6">
    <source>
        <dbReference type="Proteomes" id="UP001165413"/>
    </source>
</evidence>
<dbReference type="InterPro" id="IPR015890">
    <property type="entry name" value="Chorismate_C"/>
</dbReference>
<comment type="caution">
    <text evidence="5">The sequence shown here is derived from an EMBL/GenBank/DDBJ whole genome shotgun (WGS) entry which is preliminary data.</text>
</comment>
<dbReference type="Gene3D" id="3.60.120.10">
    <property type="entry name" value="Anthranilate synthase"/>
    <property type="match status" value="1"/>
</dbReference>
<organism evidence="5 6">
    <name type="scientific">Opacimonas viscosa</name>
    <dbReference type="NCBI Taxonomy" id="2961944"/>
    <lineage>
        <taxon>Bacteria</taxon>
        <taxon>Pseudomonadati</taxon>
        <taxon>Pseudomonadota</taxon>
        <taxon>Gammaproteobacteria</taxon>
        <taxon>Alteromonadales</taxon>
        <taxon>Alteromonadaceae</taxon>
        <taxon>Opacimonas</taxon>
    </lineage>
</organism>
<keyword evidence="5" id="KW-0032">Aminotransferase</keyword>
<evidence type="ECO:0000313" key="5">
    <source>
        <dbReference type="EMBL" id="MCP3427386.1"/>
    </source>
</evidence>
<dbReference type="InterPro" id="IPR019999">
    <property type="entry name" value="Anth_synth_I-like"/>
</dbReference>
<dbReference type="EMBL" id="JANATA010000001">
    <property type="protein sequence ID" value="MCP3427386.1"/>
    <property type="molecule type" value="Genomic_DNA"/>
</dbReference>
<dbReference type="NCBIfam" id="TIGR00553">
    <property type="entry name" value="pabB"/>
    <property type="match status" value="1"/>
</dbReference>
<accession>A0AA41X0R4</accession>
<proteinExistence type="predicted"/>
<dbReference type="InterPro" id="IPR005801">
    <property type="entry name" value="ADC_synthase"/>
</dbReference>
<dbReference type="RefSeq" id="WP_254097692.1">
    <property type="nucleotide sequence ID" value="NZ_JANATA010000001.1"/>
</dbReference>
<dbReference type="EC" id="2.6.1.85" evidence="1"/>
<name>A0AA41X0R4_9ALTE</name>
<dbReference type="PANTHER" id="PTHR11236:SF50">
    <property type="entry name" value="AMINODEOXYCHORISMATE SYNTHASE COMPONENT 1"/>
    <property type="match status" value="1"/>
</dbReference>
<gene>
    <name evidence="5" type="primary">pabB</name>
    <name evidence="5" type="ORF">NLF92_00300</name>
</gene>
<dbReference type="Pfam" id="PF04715">
    <property type="entry name" value="Anth_synt_I_N"/>
    <property type="match status" value="1"/>
</dbReference>
<keyword evidence="2 5" id="KW-0808">Transferase</keyword>
<feature type="domain" description="Anthranilate synthase component I N-terminal" evidence="4">
    <location>
        <begin position="23"/>
        <end position="174"/>
    </location>
</feature>
<evidence type="ECO:0000259" key="4">
    <source>
        <dbReference type="Pfam" id="PF04715"/>
    </source>
</evidence>
<dbReference type="Pfam" id="PF00425">
    <property type="entry name" value="Chorismate_bind"/>
    <property type="match status" value="1"/>
</dbReference>
<sequence>MTKLLSVPQQVVIKPIPSLTGYTPNELFTALAKQPHSIFLDSSKELSIETFSILLWDPVLSVESHKQQTNMHLHKKFAAVFPDTNPVSLGSDTSPFMMVKDLHQQLLTGLEIVAQESPSLPFLIGFAGHFGYDLGAYIESFAPEKLGEYATADMGCHLYTHSLIYAHHTDTYYLCYLSNSTNEEMVINDLIEMLHKAPNDGFTLAKEWQANLTEQEYCTKLDNIHEYILAGDCYQTNFAQRFDNQYSGNEYTYYQKLRQANKAPFSSYVATPQGAILSLSPERFIQVKGNIVETKPIKGTMPRDSNPVIDQQNATTLLASHKDQAENLMIVDLLRNDLSKHCIAGTIQVPKLFALESYPAVHHMVSTVTGKLAQKEDVYDLLEGAFPGGSITGAPKIRAMEIIQELEPNGRNIYCGSIGYIGLRYDMDTNICIRTLLCENERIYCWAGGGIVLDSVAPNEYQETLDKISKIIPKKESIRT</sequence>